<keyword evidence="5" id="KW-1185">Reference proteome</keyword>
<evidence type="ECO:0000256" key="3">
    <source>
        <dbReference type="SAM" id="SignalP"/>
    </source>
</evidence>
<name>A0A653BWB0_CALMS</name>
<dbReference type="OrthoDB" id="44061at2759"/>
<accession>A0A653BWB0</accession>
<dbReference type="EMBL" id="CAACVG010005763">
    <property type="protein sequence ID" value="VEN39576.1"/>
    <property type="molecule type" value="Genomic_DNA"/>
</dbReference>
<organism evidence="4 5">
    <name type="scientific">Callosobruchus maculatus</name>
    <name type="common">Southern cowpea weevil</name>
    <name type="synonym">Pulse bruchid</name>
    <dbReference type="NCBI Taxonomy" id="64391"/>
    <lineage>
        <taxon>Eukaryota</taxon>
        <taxon>Metazoa</taxon>
        <taxon>Ecdysozoa</taxon>
        <taxon>Arthropoda</taxon>
        <taxon>Hexapoda</taxon>
        <taxon>Insecta</taxon>
        <taxon>Pterygota</taxon>
        <taxon>Neoptera</taxon>
        <taxon>Endopterygota</taxon>
        <taxon>Coleoptera</taxon>
        <taxon>Polyphaga</taxon>
        <taxon>Cucujiformia</taxon>
        <taxon>Chrysomeloidea</taxon>
        <taxon>Chrysomelidae</taxon>
        <taxon>Bruchinae</taxon>
        <taxon>Bruchini</taxon>
        <taxon>Callosobruchus</taxon>
    </lineage>
</organism>
<feature type="region of interest" description="Disordered" evidence="1">
    <location>
        <begin position="129"/>
        <end position="150"/>
    </location>
</feature>
<feature type="compositionally biased region" description="Basic and acidic residues" evidence="1">
    <location>
        <begin position="136"/>
        <end position="150"/>
    </location>
</feature>
<proteinExistence type="predicted"/>
<feature type="signal peptide" evidence="3">
    <location>
        <begin position="1"/>
        <end position="18"/>
    </location>
</feature>
<feature type="non-terminal residue" evidence="4">
    <location>
        <position position="172"/>
    </location>
</feature>
<keyword evidence="2" id="KW-0472">Membrane</keyword>
<keyword evidence="2" id="KW-1133">Transmembrane helix</keyword>
<dbReference type="AlphaFoldDB" id="A0A653BWB0"/>
<keyword evidence="3" id="KW-0732">Signal</keyword>
<gene>
    <name evidence="4" type="ORF">CALMAC_LOCUS4064</name>
</gene>
<evidence type="ECO:0000313" key="4">
    <source>
        <dbReference type="EMBL" id="VEN39576.1"/>
    </source>
</evidence>
<keyword evidence="2" id="KW-0812">Transmembrane</keyword>
<sequence length="172" mass="19602">MLLLIILFLLLFLGIIKGLLGLYVSKQIGESGLGLLVDLPKPLNQYQEKEFKQRPVVYDVAGWPVNPDTKERNVRVLPMRSEFCLNVIFFLAYPLAITLKLCAMCCCIKDFKEGDEKRTFKKVSVIRRSGDSPGAKIDKYEDEQKEKEDTDYVLSQMKKSQTSLQNNKSAFG</sequence>
<reference evidence="4 5" key="1">
    <citation type="submission" date="2019-01" db="EMBL/GenBank/DDBJ databases">
        <authorList>
            <person name="Sayadi A."/>
        </authorList>
    </citation>
    <scope>NUCLEOTIDE SEQUENCE [LARGE SCALE GENOMIC DNA]</scope>
</reference>
<evidence type="ECO:0000256" key="2">
    <source>
        <dbReference type="SAM" id="Phobius"/>
    </source>
</evidence>
<evidence type="ECO:0000256" key="1">
    <source>
        <dbReference type="SAM" id="MobiDB-lite"/>
    </source>
</evidence>
<evidence type="ECO:0000313" key="5">
    <source>
        <dbReference type="Proteomes" id="UP000410492"/>
    </source>
</evidence>
<protein>
    <submittedName>
        <fullName evidence="4">Uncharacterized protein</fullName>
    </submittedName>
</protein>
<dbReference type="Proteomes" id="UP000410492">
    <property type="component" value="Unassembled WGS sequence"/>
</dbReference>
<feature type="transmembrane region" description="Helical" evidence="2">
    <location>
        <begin position="87"/>
        <end position="108"/>
    </location>
</feature>
<feature type="chain" id="PRO_5024846731" evidence="3">
    <location>
        <begin position="19"/>
        <end position="172"/>
    </location>
</feature>